<feature type="transmembrane region" description="Helical" evidence="8">
    <location>
        <begin position="249"/>
        <end position="267"/>
    </location>
</feature>
<dbReference type="PIRSF" id="PIRSF002744">
    <property type="entry name" value="Pur-cyt_permease"/>
    <property type="match status" value="1"/>
</dbReference>
<gene>
    <name evidence="9" type="ORF">BXZ70DRAFT_69532</name>
</gene>
<comment type="subcellular location">
    <subcellularLocation>
        <location evidence="1">Membrane</location>
        <topology evidence="1">Multi-pass membrane protein</topology>
    </subcellularLocation>
</comment>
<feature type="transmembrane region" description="Helical" evidence="8">
    <location>
        <begin position="382"/>
        <end position="404"/>
    </location>
</feature>
<feature type="transmembrane region" description="Helical" evidence="8">
    <location>
        <begin position="331"/>
        <end position="352"/>
    </location>
</feature>
<evidence type="ECO:0000256" key="8">
    <source>
        <dbReference type="SAM" id="Phobius"/>
    </source>
</evidence>
<accession>A0A8K0XRC8</accession>
<feature type="transmembrane region" description="Helical" evidence="8">
    <location>
        <begin position="112"/>
        <end position="136"/>
    </location>
</feature>
<feature type="transmembrane region" description="Helical" evidence="8">
    <location>
        <begin position="452"/>
        <end position="471"/>
    </location>
</feature>
<name>A0A8K0XRC8_9AGAR</name>
<proteinExistence type="inferred from homology"/>
<keyword evidence="3 7" id="KW-0813">Transport</keyword>
<dbReference type="EMBL" id="JAEVFJ010000011">
    <property type="protein sequence ID" value="KAH8101687.1"/>
    <property type="molecule type" value="Genomic_DNA"/>
</dbReference>
<keyword evidence="5 8" id="KW-1133">Transmembrane helix</keyword>
<sequence length="517" mass="55737">MSETKVSTSFKLSGSNEKLAEVVVSEVYDTTHTPQPTKWSEKLELGIQKLTTWLSRWGVETQGIEPIPEEQRTDPRLYQMFLMWFSANMNIVMFGTGAAGPGFFGLGIKSSVLTILVADVITIAFPAFFAVFGPKLGTRAMVQSRFSWGYYGAIIPSILNILTNEGYLIINAILGGQALAGTTSHLSTSVGIVIIGLISLAVTFCGYRVLHWYESLSWIPSMIVFVVMIGVGGKHLVNAPTTNLFPVEASAIMTFGATLAANVLSWASLTPDYGVYHKGDASDLKIFLYVYAGFILAMAPAHMLGAVFAAAASSVPSWEAGLGNGNNVGGLIAAVLQPAGGFGKFLLVVLALTTPSASSPTLYTVCTSFMTVSSVFARIPRFLIAILATAIGIPISIVGATRFYATMVQILSFIGYWSAPWSSIVLVEHFYIRRTRWSSYEPVTSLWNKPNLLPPGYAAILTFVITIGVIVPCMQQEWWTGPVARAGAGDVGMLVGWFVAAGVYAVARSVEKKRWGR</sequence>
<feature type="transmembrane region" description="Helical" evidence="8">
    <location>
        <begin position="288"/>
        <end position="311"/>
    </location>
</feature>
<keyword evidence="6 7" id="KW-0472">Membrane</keyword>
<dbReference type="InterPro" id="IPR001248">
    <property type="entry name" value="Pur-cyt_permease"/>
</dbReference>
<dbReference type="Pfam" id="PF02133">
    <property type="entry name" value="Transp_cyt_pur"/>
    <property type="match status" value="1"/>
</dbReference>
<feature type="transmembrane region" description="Helical" evidence="8">
    <location>
        <begin position="410"/>
        <end position="431"/>
    </location>
</feature>
<dbReference type="InterPro" id="IPR026030">
    <property type="entry name" value="Pur-cyt_permease_Fcy2/21/22"/>
</dbReference>
<evidence type="ECO:0000256" key="5">
    <source>
        <dbReference type="ARBA" id="ARBA00022989"/>
    </source>
</evidence>
<feature type="transmembrane region" description="Helical" evidence="8">
    <location>
        <begin position="148"/>
        <end position="170"/>
    </location>
</feature>
<organism evidence="9 10">
    <name type="scientific">Cristinia sonorae</name>
    <dbReference type="NCBI Taxonomy" id="1940300"/>
    <lineage>
        <taxon>Eukaryota</taxon>
        <taxon>Fungi</taxon>
        <taxon>Dikarya</taxon>
        <taxon>Basidiomycota</taxon>
        <taxon>Agaricomycotina</taxon>
        <taxon>Agaricomycetes</taxon>
        <taxon>Agaricomycetidae</taxon>
        <taxon>Agaricales</taxon>
        <taxon>Pleurotineae</taxon>
        <taxon>Stephanosporaceae</taxon>
        <taxon>Cristinia</taxon>
    </lineage>
</organism>
<evidence type="ECO:0000256" key="6">
    <source>
        <dbReference type="ARBA" id="ARBA00023136"/>
    </source>
</evidence>
<feature type="transmembrane region" description="Helical" evidence="8">
    <location>
        <begin position="491"/>
        <end position="507"/>
    </location>
</feature>
<dbReference type="OrthoDB" id="2116389at2759"/>
<dbReference type="PANTHER" id="PTHR31806:SF5">
    <property type="entry name" value="PURINE-CYTOSINE PERMEASE FCY21"/>
    <property type="match status" value="1"/>
</dbReference>
<dbReference type="Gene3D" id="1.10.4160.10">
    <property type="entry name" value="Hydantoin permease"/>
    <property type="match status" value="1"/>
</dbReference>
<feature type="transmembrane region" description="Helical" evidence="8">
    <location>
        <begin position="190"/>
        <end position="210"/>
    </location>
</feature>
<reference evidence="9" key="1">
    <citation type="journal article" date="2021" name="New Phytol.">
        <title>Evolutionary innovations through gain and loss of genes in the ectomycorrhizal Boletales.</title>
        <authorList>
            <person name="Wu G."/>
            <person name="Miyauchi S."/>
            <person name="Morin E."/>
            <person name="Kuo A."/>
            <person name="Drula E."/>
            <person name="Varga T."/>
            <person name="Kohler A."/>
            <person name="Feng B."/>
            <person name="Cao Y."/>
            <person name="Lipzen A."/>
            <person name="Daum C."/>
            <person name="Hundley H."/>
            <person name="Pangilinan J."/>
            <person name="Johnson J."/>
            <person name="Barry K."/>
            <person name="LaButti K."/>
            <person name="Ng V."/>
            <person name="Ahrendt S."/>
            <person name="Min B."/>
            <person name="Choi I.G."/>
            <person name="Park H."/>
            <person name="Plett J.M."/>
            <person name="Magnuson J."/>
            <person name="Spatafora J.W."/>
            <person name="Nagy L.G."/>
            <person name="Henrissat B."/>
            <person name="Grigoriev I.V."/>
            <person name="Yang Z.L."/>
            <person name="Xu J."/>
            <person name="Martin F.M."/>
        </authorList>
    </citation>
    <scope>NUCLEOTIDE SEQUENCE</scope>
    <source>
        <strain evidence="9">KKN 215</strain>
    </source>
</reference>
<comment type="caution">
    <text evidence="9">The sequence shown here is derived from an EMBL/GenBank/DDBJ whole genome shotgun (WGS) entry which is preliminary data.</text>
</comment>
<evidence type="ECO:0000256" key="3">
    <source>
        <dbReference type="ARBA" id="ARBA00022448"/>
    </source>
</evidence>
<evidence type="ECO:0000256" key="4">
    <source>
        <dbReference type="ARBA" id="ARBA00022692"/>
    </source>
</evidence>
<dbReference type="GO" id="GO:0022857">
    <property type="term" value="F:transmembrane transporter activity"/>
    <property type="evidence" value="ECO:0007669"/>
    <property type="project" value="InterPro"/>
</dbReference>
<dbReference type="AlphaFoldDB" id="A0A8K0XRC8"/>
<evidence type="ECO:0000313" key="10">
    <source>
        <dbReference type="Proteomes" id="UP000813824"/>
    </source>
</evidence>
<feature type="transmembrane region" description="Helical" evidence="8">
    <location>
        <begin position="81"/>
        <end position="106"/>
    </location>
</feature>
<dbReference type="Proteomes" id="UP000813824">
    <property type="component" value="Unassembled WGS sequence"/>
</dbReference>
<feature type="transmembrane region" description="Helical" evidence="8">
    <location>
        <begin position="217"/>
        <end position="237"/>
    </location>
</feature>
<comment type="similarity">
    <text evidence="2 7">Belongs to the purine-cytosine permease (2.A.39) family.</text>
</comment>
<keyword evidence="4 8" id="KW-0812">Transmembrane</keyword>
<evidence type="ECO:0000256" key="1">
    <source>
        <dbReference type="ARBA" id="ARBA00004141"/>
    </source>
</evidence>
<evidence type="ECO:0000256" key="7">
    <source>
        <dbReference type="PIRNR" id="PIRNR002744"/>
    </source>
</evidence>
<keyword evidence="10" id="KW-1185">Reference proteome</keyword>
<evidence type="ECO:0000256" key="2">
    <source>
        <dbReference type="ARBA" id="ARBA00008974"/>
    </source>
</evidence>
<protein>
    <submittedName>
        <fullName evidence="9">Permease for cytosine/purines, uracil, thiamine, allantoin-domain-containing protein</fullName>
    </submittedName>
</protein>
<dbReference type="GO" id="GO:0005886">
    <property type="term" value="C:plasma membrane"/>
    <property type="evidence" value="ECO:0007669"/>
    <property type="project" value="TreeGrafter"/>
</dbReference>
<evidence type="ECO:0000313" key="9">
    <source>
        <dbReference type="EMBL" id="KAH8101687.1"/>
    </source>
</evidence>
<dbReference type="PANTHER" id="PTHR31806">
    <property type="entry name" value="PURINE-CYTOSINE PERMEASE FCY2-RELATED"/>
    <property type="match status" value="1"/>
</dbReference>